<sequence>MERGCAARYKGLSDCVDEPKNSTDTDEVTTPLASEAVEEQTTIKVLTTSTESQVESTSTEEAESQKAEPTPVSEEEEDYRDEESAEETTTGVPPQEEHQKETPTSTEAMKTTTTAERTTTTAERTTTSSTTSTSTQTSTTTSKRTTTTTSRATSPETTATRTTTSYVPRTTRYTTTQAPTPTTTTAHVEQLRALPDMPHIPLREDPEEDSEEMRNMERKPQTTSRRTTTTTSMRTTTRATTTPVRIVPPMRKTPVNEPNRELEPSRAEKSQFISPAVKSEGAVPDPSDEETTTQEDPDTKPTTSLINVYEVTTLAVKNKEVHEQWKAPVPWWAAVAVGFLVSVIVAWAVVFYLRK</sequence>
<feature type="region of interest" description="Disordered" evidence="1">
    <location>
        <begin position="1"/>
        <end position="303"/>
    </location>
</feature>
<evidence type="ECO:0000313" key="4">
    <source>
        <dbReference type="Proteomes" id="UP000053660"/>
    </source>
</evidence>
<name>A0A0B1TMK7_OESDE</name>
<keyword evidence="2" id="KW-0812">Transmembrane</keyword>
<gene>
    <name evidence="3" type="ORF">OESDEN_01530</name>
</gene>
<feature type="compositionally biased region" description="Acidic residues" evidence="1">
    <location>
        <begin position="286"/>
        <end position="296"/>
    </location>
</feature>
<organism evidence="3 4">
    <name type="scientific">Oesophagostomum dentatum</name>
    <name type="common">Nodular worm</name>
    <dbReference type="NCBI Taxonomy" id="61180"/>
    <lineage>
        <taxon>Eukaryota</taxon>
        <taxon>Metazoa</taxon>
        <taxon>Ecdysozoa</taxon>
        <taxon>Nematoda</taxon>
        <taxon>Chromadorea</taxon>
        <taxon>Rhabditida</taxon>
        <taxon>Rhabditina</taxon>
        <taxon>Rhabditomorpha</taxon>
        <taxon>Strongyloidea</taxon>
        <taxon>Strongylidae</taxon>
        <taxon>Oesophagostomum</taxon>
    </lineage>
</organism>
<dbReference type="Proteomes" id="UP000053660">
    <property type="component" value="Unassembled WGS sequence"/>
</dbReference>
<feature type="compositionally biased region" description="Low complexity" evidence="1">
    <location>
        <begin position="222"/>
        <end position="242"/>
    </location>
</feature>
<proteinExistence type="predicted"/>
<keyword evidence="2" id="KW-1133">Transmembrane helix</keyword>
<feature type="compositionally biased region" description="Basic and acidic residues" evidence="1">
    <location>
        <begin position="258"/>
        <end position="269"/>
    </location>
</feature>
<feature type="compositionally biased region" description="Acidic residues" evidence="1">
    <location>
        <begin position="73"/>
        <end position="86"/>
    </location>
</feature>
<dbReference type="EMBL" id="KN549305">
    <property type="protein sequence ID" value="KHJ98494.1"/>
    <property type="molecule type" value="Genomic_DNA"/>
</dbReference>
<evidence type="ECO:0000313" key="3">
    <source>
        <dbReference type="EMBL" id="KHJ98494.1"/>
    </source>
</evidence>
<evidence type="ECO:0000256" key="1">
    <source>
        <dbReference type="SAM" id="MobiDB-lite"/>
    </source>
</evidence>
<feature type="transmembrane region" description="Helical" evidence="2">
    <location>
        <begin position="331"/>
        <end position="353"/>
    </location>
</feature>
<dbReference type="OrthoDB" id="5867576at2759"/>
<dbReference type="AlphaFoldDB" id="A0A0B1TMK7"/>
<feature type="compositionally biased region" description="Low complexity" evidence="1">
    <location>
        <begin position="47"/>
        <end position="59"/>
    </location>
</feature>
<accession>A0A0B1TMK7</accession>
<protein>
    <submittedName>
        <fullName evidence="3">Uncharacterized protein</fullName>
    </submittedName>
</protein>
<evidence type="ECO:0000256" key="2">
    <source>
        <dbReference type="SAM" id="Phobius"/>
    </source>
</evidence>
<keyword evidence="4" id="KW-1185">Reference proteome</keyword>
<feature type="compositionally biased region" description="Low complexity" evidence="1">
    <location>
        <begin position="102"/>
        <end position="186"/>
    </location>
</feature>
<keyword evidence="2" id="KW-0472">Membrane</keyword>
<reference evidence="3 4" key="1">
    <citation type="submission" date="2014-03" db="EMBL/GenBank/DDBJ databases">
        <title>Draft genome of the hookworm Oesophagostomum dentatum.</title>
        <authorList>
            <person name="Mitreva M."/>
        </authorList>
    </citation>
    <scope>NUCLEOTIDE SEQUENCE [LARGE SCALE GENOMIC DNA]</scope>
    <source>
        <strain evidence="3 4">OD-Hann</strain>
    </source>
</reference>